<dbReference type="AlphaFoldDB" id="A0A6M2BWP4"/>
<evidence type="ECO:0000256" key="1">
    <source>
        <dbReference type="SAM" id="Phobius"/>
    </source>
</evidence>
<keyword evidence="1" id="KW-0472">Membrane</keyword>
<organism evidence="3 4">
    <name type="scientific">Solimonas terrae</name>
    <dbReference type="NCBI Taxonomy" id="1396819"/>
    <lineage>
        <taxon>Bacteria</taxon>
        <taxon>Pseudomonadati</taxon>
        <taxon>Pseudomonadota</taxon>
        <taxon>Gammaproteobacteria</taxon>
        <taxon>Nevskiales</taxon>
        <taxon>Nevskiaceae</taxon>
        <taxon>Solimonas</taxon>
    </lineage>
</organism>
<evidence type="ECO:0000259" key="2">
    <source>
        <dbReference type="PROSITE" id="PS50234"/>
    </source>
</evidence>
<dbReference type="EMBL" id="JAAMOW010000011">
    <property type="protein sequence ID" value="NGY06814.1"/>
    <property type="molecule type" value="Genomic_DNA"/>
</dbReference>
<accession>A0A6M2BWP4</accession>
<reference evidence="3 4" key="1">
    <citation type="journal article" date="2014" name="Int. J. Syst. Evol. Microbiol.">
        <title>Solimonas terrae sp. nov., isolated from soil.</title>
        <authorList>
            <person name="Kim S.J."/>
            <person name="Moon J.Y."/>
            <person name="Weon H.Y."/>
            <person name="Ahn J.H."/>
            <person name="Chen W.M."/>
            <person name="Kwon S.W."/>
        </authorList>
    </citation>
    <scope>NUCLEOTIDE SEQUENCE [LARGE SCALE GENOMIC DNA]</scope>
    <source>
        <strain evidence="3 4">KIS83-12</strain>
    </source>
</reference>
<name>A0A6M2BWP4_9GAMM</name>
<dbReference type="RefSeq" id="WP_166261128.1">
    <property type="nucleotide sequence ID" value="NZ_JAAMOW010000011.1"/>
</dbReference>
<dbReference type="InterPro" id="IPR036465">
    <property type="entry name" value="vWFA_dom_sf"/>
</dbReference>
<dbReference type="InterPro" id="IPR002035">
    <property type="entry name" value="VWF_A"/>
</dbReference>
<keyword evidence="1" id="KW-1133">Transmembrane helix</keyword>
<dbReference type="Gene3D" id="3.40.50.410">
    <property type="entry name" value="von Willebrand factor, type A domain"/>
    <property type="match status" value="1"/>
</dbReference>
<dbReference type="Proteomes" id="UP000472676">
    <property type="component" value="Unassembled WGS sequence"/>
</dbReference>
<evidence type="ECO:0000313" key="3">
    <source>
        <dbReference type="EMBL" id="NGY06814.1"/>
    </source>
</evidence>
<comment type="caution">
    <text evidence="3">The sequence shown here is derived from an EMBL/GenBank/DDBJ whole genome shotgun (WGS) entry which is preliminary data.</text>
</comment>
<evidence type="ECO:0000313" key="4">
    <source>
        <dbReference type="Proteomes" id="UP000472676"/>
    </source>
</evidence>
<protein>
    <submittedName>
        <fullName evidence="3">VWA domain-containing protein</fullName>
    </submittedName>
</protein>
<sequence>MSTLTSTLQAFHFLRPLWLIALIPAWALCVWLARRQRNAGSWSGVIDAELLASLRLDAGITTRRSAAWPWLALAWTLALLALAGPSWQRDRTTAYRGADAWVLVLDLSPSMSARDVSPDRVTRARYAIDDLLGAAHGARVSLVVFSDEAYTVTPLTDDIATVRTLLPPLAPELMPTRGDSLAPALAQADKLLDGVQARAAHVVVFTDGFADPAAAFAAAAKLRARGARLDVVGIGTRDGAPVSADNGGFEQDDHGRPALARLDTARLQQLATAGGGRYTDQHDMPALLAGLQSQHESFADAVDQQDVQVQHWRDGGIWLLPPLLLLGLLLSRRGWL</sequence>
<dbReference type="PROSITE" id="PS50234">
    <property type="entry name" value="VWFA"/>
    <property type="match status" value="1"/>
</dbReference>
<dbReference type="PANTHER" id="PTHR22550:SF14">
    <property type="entry name" value="VWFA DOMAIN-CONTAINING PROTEIN"/>
    <property type="match status" value="1"/>
</dbReference>
<keyword evidence="1" id="KW-0812">Transmembrane</keyword>
<keyword evidence="4" id="KW-1185">Reference proteome</keyword>
<proteinExistence type="predicted"/>
<feature type="domain" description="VWFA" evidence="2">
    <location>
        <begin position="100"/>
        <end position="302"/>
    </location>
</feature>
<dbReference type="SUPFAM" id="SSF53300">
    <property type="entry name" value="vWA-like"/>
    <property type="match status" value="1"/>
</dbReference>
<feature type="transmembrane region" description="Helical" evidence="1">
    <location>
        <begin position="12"/>
        <end position="33"/>
    </location>
</feature>
<gene>
    <name evidence="3" type="ORF">G7Y85_18730</name>
</gene>
<dbReference type="SMART" id="SM00327">
    <property type="entry name" value="VWA"/>
    <property type="match status" value="1"/>
</dbReference>
<dbReference type="InterPro" id="IPR050768">
    <property type="entry name" value="UPF0353/GerABKA_families"/>
</dbReference>
<feature type="transmembrane region" description="Helical" evidence="1">
    <location>
        <begin position="67"/>
        <end position="87"/>
    </location>
</feature>
<dbReference type="Pfam" id="PF13519">
    <property type="entry name" value="VWA_2"/>
    <property type="match status" value="1"/>
</dbReference>
<dbReference type="PANTHER" id="PTHR22550">
    <property type="entry name" value="SPORE GERMINATION PROTEIN"/>
    <property type="match status" value="1"/>
</dbReference>